<evidence type="ECO:0000256" key="2">
    <source>
        <dbReference type="ARBA" id="ARBA00022630"/>
    </source>
</evidence>
<dbReference type="Gene3D" id="3.50.50.60">
    <property type="entry name" value="FAD/NAD(P)-binding domain"/>
    <property type="match status" value="2"/>
</dbReference>
<evidence type="ECO:0000259" key="6">
    <source>
        <dbReference type="Pfam" id="PF14759"/>
    </source>
</evidence>
<dbReference type="Gene3D" id="3.30.390.30">
    <property type="match status" value="1"/>
</dbReference>
<dbReference type="InterPro" id="IPR050446">
    <property type="entry name" value="FAD-oxidoreductase/Apoptosis"/>
</dbReference>
<dbReference type="GO" id="GO:0005737">
    <property type="term" value="C:cytoplasm"/>
    <property type="evidence" value="ECO:0007669"/>
    <property type="project" value="TreeGrafter"/>
</dbReference>
<dbReference type="Pfam" id="PF14759">
    <property type="entry name" value="Reductase_C"/>
    <property type="match status" value="1"/>
</dbReference>
<comment type="caution">
    <text evidence="7">The sequence shown here is derived from an EMBL/GenBank/DDBJ whole genome shotgun (WGS) entry which is preliminary data.</text>
</comment>
<dbReference type="SUPFAM" id="SSF55424">
    <property type="entry name" value="FAD/NAD-linked reductases, dimerisation (C-terminal) domain"/>
    <property type="match status" value="1"/>
</dbReference>
<organism evidence="7 8">
    <name type="scientific">Nocardioides flavescens</name>
    <dbReference type="NCBI Taxonomy" id="2691959"/>
    <lineage>
        <taxon>Bacteria</taxon>
        <taxon>Bacillati</taxon>
        <taxon>Actinomycetota</taxon>
        <taxon>Actinomycetes</taxon>
        <taxon>Propionibacteriales</taxon>
        <taxon>Nocardioidaceae</taxon>
        <taxon>Nocardioides</taxon>
    </lineage>
</organism>
<keyword evidence="3" id="KW-0274">FAD</keyword>
<dbReference type="InterPro" id="IPR036188">
    <property type="entry name" value="FAD/NAD-bd_sf"/>
</dbReference>
<evidence type="ECO:0000256" key="3">
    <source>
        <dbReference type="ARBA" id="ARBA00022827"/>
    </source>
</evidence>
<sequence>MSDNPQPEVQKIVVVGAGLAGAKTVEALREQGFDGSLTLVGAESEPPYERPPLSKDYLSGEAEFDDALVHPQEWYAEHDVDLRLGTEVTGLDREARQVTLADGSTLDYDALVLATGSQARHLDVAGAEPLTLRTREDADRIRSTFGEGKKLAVVGGGWIGLEVAAAARGADTEVVLVERSELPLLGVLGREMAEVFADLHREHGVDLRLGVDDVDAVLTEVGPDAVVVGVGVQPRVELAEAAGLDLADDGGVAVDAELRSSDPAIWAVGDIASHDHPRLDGRIRVEHWATALNQPAAAAASILGRGEAYDRLPYFYSDQFDLGMEYVGHASPDDTARVVVRGDRDGREFVAFWLDAEDHVLAAMNVNVWDVQDAIRPLILERTVVDPVKLADPDTAYEQVGR</sequence>
<evidence type="ECO:0000256" key="1">
    <source>
        <dbReference type="ARBA" id="ARBA00001974"/>
    </source>
</evidence>
<evidence type="ECO:0000259" key="5">
    <source>
        <dbReference type="Pfam" id="PF07992"/>
    </source>
</evidence>
<evidence type="ECO:0000313" key="7">
    <source>
        <dbReference type="EMBL" id="MXG91973.1"/>
    </source>
</evidence>
<feature type="domain" description="Reductase C-terminal" evidence="6">
    <location>
        <begin position="314"/>
        <end position="396"/>
    </location>
</feature>
<dbReference type="PANTHER" id="PTHR43557:SF2">
    <property type="entry name" value="RIESKE DOMAIN-CONTAINING PROTEIN-RELATED"/>
    <property type="match status" value="1"/>
</dbReference>
<dbReference type="Pfam" id="PF07992">
    <property type="entry name" value="Pyr_redox_2"/>
    <property type="match status" value="1"/>
</dbReference>
<dbReference type="InterPro" id="IPR016156">
    <property type="entry name" value="FAD/NAD-linked_Rdtase_dimer_sf"/>
</dbReference>
<evidence type="ECO:0000313" key="8">
    <source>
        <dbReference type="Proteomes" id="UP000473325"/>
    </source>
</evidence>
<protein>
    <submittedName>
        <fullName evidence="7">NAD(P)/FAD-dependent oxidoreductase</fullName>
    </submittedName>
</protein>
<dbReference type="AlphaFoldDB" id="A0A6L7F3Z9"/>
<dbReference type="Proteomes" id="UP000473325">
    <property type="component" value="Unassembled WGS sequence"/>
</dbReference>
<keyword evidence="4" id="KW-0560">Oxidoreductase</keyword>
<dbReference type="PRINTS" id="PR00368">
    <property type="entry name" value="FADPNR"/>
</dbReference>
<dbReference type="SUPFAM" id="SSF51905">
    <property type="entry name" value="FAD/NAD(P)-binding domain"/>
    <property type="match status" value="2"/>
</dbReference>
<feature type="domain" description="FAD/NAD(P)-binding" evidence="5">
    <location>
        <begin position="11"/>
        <end position="293"/>
    </location>
</feature>
<dbReference type="PRINTS" id="PR00411">
    <property type="entry name" value="PNDRDTASEI"/>
</dbReference>
<accession>A0A6L7F3Z9</accession>
<dbReference type="InterPro" id="IPR023753">
    <property type="entry name" value="FAD/NAD-binding_dom"/>
</dbReference>
<gene>
    <name evidence="7" type="ORF">GRQ65_20735</name>
</gene>
<dbReference type="PANTHER" id="PTHR43557">
    <property type="entry name" value="APOPTOSIS-INDUCING FACTOR 1"/>
    <property type="match status" value="1"/>
</dbReference>
<evidence type="ECO:0000256" key="4">
    <source>
        <dbReference type="ARBA" id="ARBA00023002"/>
    </source>
</evidence>
<dbReference type="RefSeq" id="WP_160879904.1">
    <property type="nucleotide sequence ID" value="NZ_WUEK01000016.1"/>
</dbReference>
<keyword evidence="8" id="KW-1185">Reference proteome</keyword>
<name>A0A6L7F3Z9_9ACTN</name>
<dbReference type="EMBL" id="WUEK01000016">
    <property type="protein sequence ID" value="MXG91973.1"/>
    <property type="molecule type" value="Genomic_DNA"/>
</dbReference>
<proteinExistence type="predicted"/>
<reference evidence="7 8" key="1">
    <citation type="submission" date="2019-12" db="EMBL/GenBank/DDBJ databases">
        <authorList>
            <person name="Kun Z."/>
        </authorList>
    </citation>
    <scope>NUCLEOTIDE SEQUENCE [LARGE SCALE GENOMIC DNA]</scope>
    <source>
        <strain evidence="7 8">YIM 123512</strain>
    </source>
</reference>
<dbReference type="GO" id="GO:0016651">
    <property type="term" value="F:oxidoreductase activity, acting on NAD(P)H"/>
    <property type="evidence" value="ECO:0007669"/>
    <property type="project" value="TreeGrafter"/>
</dbReference>
<dbReference type="InterPro" id="IPR028202">
    <property type="entry name" value="Reductase_C"/>
</dbReference>
<keyword evidence="2" id="KW-0285">Flavoprotein</keyword>
<comment type="cofactor">
    <cofactor evidence="1">
        <name>FAD</name>
        <dbReference type="ChEBI" id="CHEBI:57692"/>
    </cofactor>
</comment>